<dbReference type="Proteomes" id="UP000027120">
    <property type="component" value="Unassembled WGS sequence"/>
</dbReference>
<dbReference type="EMBL" id="KK788286">
    <property type="protein sequence ID" value="KDO38320.1"/>
    <property type="molecule type" value="Genomic_DNA"/>
</dbReference>
<proteinExistence type="predicted"/>
<dbReference type="AlphaFoldDB" id="A0A067D9T6"/>
<sequence>MLPNLSSSFTLYQSMKTSFHSLIASLTGWVWYHFPFPQIFCSWKQVFCSPPHKNLQLLREIKLPYGIPLTWLRIRAAWDTLKFFF</sequence>
<protein>
    <submittedName>
        <fullName evidence="1">Uncharacterized protein</fullName>
    </submittedName>
</protein>
<evidence type="ECO:0000313" key="2">
    <source>
        <dbReference type="Proteomes" id="UP000027120"/>
    </source>
</evidence>
<reference evidence="1 2" key="1">
    <citation type="submission" date="2014-04" db="EMBL/GenBank/DDBJ databases">
        <authorList>
            <consortium name="International Citrus Genome Consortium"/>
            <person name="Gmitter F."/>
            <person name="Chen C."/>
            <person name="Farmerie W."/>
            <person name="Harkins T."/>
            <person name="Desany B."/>
            <person name="Mohiuddin M."/>
            <person name="Kodira C."/>
            <person name="Borodovsky M."/>
            <person name="Lomsadze A."/>
            <person name="Burns P."/>
            <person name="Jenkins J."/>
            <person name="Prochnik S."/>
            <person name="Shu S."/>
            <person name="Chapman J."/>
            <person name="Pitluck S."/>
            <person name="Schmutz J."/>
            <person name="Rokhsar D."/>
        </authorList>
    </citation>
    <scope>NUCLEOTIDE SEQUENCE</scope>
</reference>
<dbReference type="SMR" id="A0A067D9T6"/>
<gene>
    <name evidence="1" type="ORF">CISIN_1g043712mg</name>
</gene>
<evidence type="ECO:0000313" key="1">
    <source>
        <dbReference type="EMBL" id="KDO38320.1"/>
    </source>
</evidence>
<keyword evidence="2" id="KW-1185">Reference proteome</keyword>
<accession>A0A067D9T6</accession>
<organism evidence="1 2">
    <name type="scientific">Citrus sinensis</name>
    <name type="common">Sweet orange</name>
    <name type="synonym">Citrus aurantium var. sinensis</name>
    <dbReference type="NCBI Taxonomy" id="2711"/>
    <lineage>
        <taxon>Eukaryota</taxon>
        <taxon>Viridiplantae</taxon>
        <taxon>Streptophyta</taxon>
        <taxon>Embryophyta</taxon>
        <taxon>Tracheophyta</taxon>
        <taxon>Spermatophyta</taxon>
        <taxon>Magnoliopsida</taxon>
        <taxon>eudicotyledons</taxon>
        <taxon>Gunneridae</taxon>
        <taxon>Pentapetalae</taxon>
        <taxon>rosids</taxon>
        <taxon>malvids</taxon>
        <taxon>Sapindales</taxon>
        <taxon>Rutaceae</taxon>
        <taxon>Aurantioideae</taxon>
        <taxon>Citrus</taxon>
    </lineage>
</organism>
<name>A0A067D9T6_CITSI</name>